<feature type="transmembrane region" description="Helical" evidence="1">
    <location>
        <begin position="72"/>
        <end position="94"/>
    </location>
</feature>
<dbReference type="RefSeq" id="WP_148707246.1">
    <property type="nucleotide sequence ID" value="NZ_QLLL01000003.1"/>
</dbReference>
<dbReference type="EMBL" id="QLLL01000003">
    <property type="protein sequence ID" value="RAJ06569.1"/>
    <property type="molecule type" value="Genomic_DNA"/>
</dbReference>
<gene>
    <name evidence="2" type="ORF">LX64_01696</name>
</gene>
<sequence length="182" mass="21176">MQYIAPRFILRYILLTVLFMLIFYYIKPLYLVNGGPCTGPIDVHPSESYGHFFDAAYVIKAKNACYILPRFYYTYFIVDLIFPLLYTALFASAVKTLEHPGVQKTLFFFLLIGMGFDYLENFSFAIFLQLRSNSLAGFVAACSTFKTVFYVMNSLVCMVLILRYFATRIFGKRQTNSRHLRR</sequence>
<evidence type="ECO:0000313" key="3">
    <source>
        <dbReference type="Proteomes" id="UP000249547"/>
    </source>
</evidence>
<keyword evidence="1" id="KW-0812">Transmembrane</keyword>
<accession>A0A327QPR4</accession>
<proteinExistence type="predicted"/>
<protein>
    <submittedName>
        <fullName evidence="2">Uncharacterized protein</fullName>
    </submittedName>
</protein>
<dbReference type="Proteomes" id="UP000249547">
    <property type="component" value="Unassembled WGS sequence"/>
</dbReference>
<feature type="transmembrane region" description="Helical" evidence="1">
    <location>
        <begin position="148"/>
        <end position="166"/>
    </location>
</feature>
<name>A0A327QPR4_9BACT</name>
<feature type="transmembrane region" description="Helical" evidence="1">
    <location>
        <begin position="9"/>
        <end position="26"/>
    </location>
</feature>
<keyword evidence="1" id="KW-0472">Membrane</keyword>
<keyword evidence="1" id="KW-1133">Transmembrane helix</keyword>
<feature type="transmembrane region" description="Helical" evidence="1">
    <location>
        <begin position="106"/>
        <end position="128"/>
    </location>
</feature>
<organism evidence="2 3">
    <name type="scientific">Chitinophaga skermanii</name>
    <dbReference type="NCBI Taxonomy" id="331697"/>
    <lineage>
        <taxon>Bacteria</taxon>
        <taxon>Pseudomonadati</taxon>
        <taxon>Bacteroidota</taxon>
        <taxon>Chitinophagia</taxon>
        <taxon>Chitinophagales</taxon>
        <taxon>Chitinophagaceae</taxon>
        <taxon>Chitinophaga</taxon>
    </lineage>
</organism>
<reference evidence="2 3" key="1">
    <citation type="submission" date="2018-06" db="EMBL/GenBank/DDBJ databases">
        <title>Genomic Encyclopedia of Archaeal and Bacterial Type Strains, Phase II (KMG-II): from individual species to whole genera.</title>
        <authorList>
            <person name="Goeker M."/>
        </authorList>
    </citation>
    <scope>NUCLEOTIDE SEQUENCE [LARGE SCALE GENOMIC DNA]</scope>
    <source>
        <strain evidence="2 3">DSM 23857</strain>
    </source>
</reference>
<evidence type="ECO:0000313" key="2">
    <source>
        <dbReference type="EMBL" id="RAJ06569.1"/>
    </source>
</evidence>
<comment type="caution">
    <text evidence="2">The sequence shown here is derived from an EMBL/GenBank/DDBJ whole genome shotgun (WGS) entry which is preliminary data.</text>
</comment>
<evidence type="ECO:0000256" key="1">
    <source>
        <dbReference type="SAM" id="Phobius"/>
    </source>
</evidence>
<dbReference type="AlphaFoldDB" id="A0A327QPR4"/>
<keyword evidence="3" id="KW-1185">Reference proteome</keyword>